<dbReference type="VEuPathDB" id="TriTrypDB:TM35_000052620"/>
<dbReference type="GO" id="GO:0008270">
    <property type="term" value="F:zinc ion binding"/>
    <property type="evidence" value="ECO:0007669"/>
    <property type="project" value="UniProtKB-KW"/>
</dbReference>
<proteinExistence type="predicted"/>
<dbReference type="OrthoDB" id="10255185at2759"/>
<feature type="domain" description="C2HC/C3H-type" evidence="7">
    <location>
        <begin position="559"/>
        <end position="588"/>
    </location>
</feature>
<evidence type="ECO:0000256" key="4">
    <source>
        <dbReference type="ARBA" id="ARBA00022833"/>
    </source>
</evidence>
<dbReference type="InterPro" id="IPR026319">
    <property type="entry name" value="ZC2HC1A/B-like"/>
</dbReference>
<dbReference type="AlphaFoldDB" id="A0A1X0P413"/>
<feature type="compositionally biased region" description="Polar residues" evidence="6">
    <location>
        <begin position="484"/>
        <end position="496"/>
    </location>
</feature>
<feature type="compositionally biased region" description="Basic and acidic residues" evidence="6">
    <location>
        <begin position="298"/>
        <end position="313"/>
    </location>
</feature>
<dbReference type="Pfam" id="PF13913">
    <property type="entry name" value="zf-C2HC_2"/>
    <property type="match status" value="2"/>
</dbReference>
<feature type="compositionally biased region" description="Polar residues" evidence="6">
    <location>
        <begin position="505"/>
        <end position="514"/>
    </location>
</feature>
<evidence type="ECO:0000313" key="9">
    <source>
        <dbReference type="Proteomes" id="UP000192257"/>
    </source>
</evidence>
<feature type="region of interest" description="Disordered" evidence="6">
    <location>
        <begin position="287"/>
        <end position="313"/>
    </location>
</feature>
<protein>
    <recommendedName>
        <fullName evidence="7">C2HC/C3H-type domain-containing protein</fullName>
    </recommendedName>
</protein>
<evidence type="ECO:0000256" key="2">
    <source>
        <dbReference type="ARBA" id="ARBA00022737"/>
    </source>
</evidence>
<keyword evidence="9" id="KW-1185">Reference proteome</keyword>
<name>A0A1X0P413_9TRYP</name>
<evidence type="ECO:0000256" key="5">
    <source>
        <dbReference type="PROSITE-ProRule" id="PRU01371"/>
    </source>
</evidence>
<dbReference type="Proteomes" id="UP000192257">
    <property type="component" value="Unassembled WGS sequence"/>
</dbReference>
<feature type="region of interest" description="Disordered" evidence="6">
    <location>
        <begin position="484"/>
        <end position="554"/>
    </location>
</feature>
<evidence type="ECO:0000256" key="6">
    <source>
        <dbReference type="SAM" id="MobiDB-lite"/>
    </source>
</evidence>
<feature type="compositionally biased region" description="Polar residues" evidence="6">
    <location>
        <begin position="287"/>
        <end position="297"/>
    </location>
</feature>
<keyword evidence="3 5" id="KW-0863">Zinc-finger</keyword>
<feature type="region of interest" description="Disordered" evidence="6">
    <location>
        <begin position="96"/>
        <end position="115"/>
    </location>
</feature>
<dbReference type="PANTHER" id="PTHR13555">
    <property type="entry name" value="C2H2 ZINC FINGER CGI-62-RELATED"/>
    <property type="match status" value="1"/>
</dbReference>
<comment type="caution">
    <text evidence="8">The sequence shown here is derived from an EMBL/GenBank/DDBJ whole genome shotgun (WGS) entry which is preliminary data.</text>
</comment>
<evidence type="ECO:0000256" key="1">
    <source>
        <dbReference type="ARBA" id="ARBA00022723"/>
    </source>
</evidence>
<accession>A0A1X0P413</accession>
<sequence length="594" mass="64594">MHSTTASGNSTYRYTHSSTTTILNDGVLNGSMVCASNSIVFDPMSLLREQKELLEQAQASEIRASLFLRLRLSAQQKLTVQRNQLAERRAMQKEFDSLSSNAVPPSASARTTAPTRHTAALVSNTTVAEELKGDGQHLLLDGGDAKEEKEEQRCPGCTRCYTDMAAFSRHQANCKEYAALLRKASLATGSLSHVAISTDSTGTRGRSTPTFMEELQAVQQRLNVVGTTTASTVSPSPSIVSHPMGTITSLVTECGLSSGEAQRRNVGGNTVVAPALLSLRTESQSTNYSVSIQCSTPQEERPDDRDERDGRREERGFCFSRELTPSSPGVNSQQRLPTTGVLSIDEIPAAVTARPSVDLTATSISMGITSLTARDRDDIDGSAIKGQQLFSCRQSSVTMMSNNGSAANLKMEPEGVDEPLKPCPHCGRQFFAISRWPRHVAVCEQQQQQHPQRKGSKTNASSRRVYDARAHRISQIYAGENISPISISNDSRNPLVSSRGKAGSALSSTRNSGPLETEKKTPKWRKQRAQLRQALQLGSGRSHDTNKNGDSNGDLFEDDRVCCPSCGRRFAPATAERHIPFCKERQGGGKTMRM</sequence>
<evidence type="ECO:0000313" key="8">
    <source>
        <dbReference type="EMBL" id="ORC91666.1"/>
    </source>
</evidence>
<feature type="region of interest" description="Disordered" evidence="6">
    <location>
        <begin position="443"/>
        <end position="465"/>
    </location>
</feature>
<keyword evidence="1" id="KW-0479">Metal-binding</keyword>
<keyword evidence="2" id="KW-0677">Repeat</keyword>
<dbReference type="RefSeq" id="XP_028885732.1">
    <property type="nucleotide sequence ID" value="XM_029022917.1"/>
</dbReference>
<keyword evidence="4" id="KW-0862">Zinc</keyword>
<organism evidence="8 9">
    <name type="scientific">Trypanosoma theileri</name>
    <dbReference type="NCBI Taxonomy" id="67003"/>
    <lineage>
        <taxon>Eukaryota</taxon>
        <taxon>Discoba</taxon>
        <taxon>Euglenozoa</taxon>
        <taxon>Kinetoplastea</taxon>
        <taxon>Metakinetoplastina</taxon>
        <taxon>Trypanosomatida</taxon>
        <taxon>Trypanosomatidae</taxon>
        <taxon>Trypanosoma</taxon>
    </lineage>
</organism>
<feature type="compositionally biased region" description="Low complexity" evidence="6">
    <location>
        <begin position="102"/>
        <end position="115"/>
    </location>
</feature>
<dbReference type="PROSITE" id="PS52027">
    <property type="entry name" value="ZF_C2HC_C3H"/>
    <property type="match status" value="1"/>
</dbReference>
<dbReference type="GeneID" id="39982697"/>
<evidence type="ECO:0000256" key="3">
    <source>
        <dbReference type="ARBA" id="ARBA00022771"/>
    </source>
</evidence>
<gene>
    <name evidence="8" type="ORF">TM35_000052620</name>
</gene>
<dbReference type="InterPro" id="IPR049899">
    <property type="entry name" value="Znf_C2HC_C3H"/>
</dbReference>
<dbReference type="EMBL" id="NBCO01000005">
    <property type="protein sequence ID" value="ORC91666.1"/>
    <property type="molecule type" value="Genomic_DNA"/>
</dbReference>
<evidence type="ECO:0000259" key="7">
    <source>
        <dbReference type="PROSITE" id="PS52027"/>
    </source>
</evidence>
<reference evidence="8 9" key="1">
    <citation type="submission" date="2017-03" db="EMBL/GenBank/DDBJ databases">
        <title>An alternative strategy for trypanosome survival in the mammalian bloodstream revealed through genome and transcriptome analysis of the ubiquitous bovine parasite Trypanosoma (Megatrypanum) theileri.</title>
        <authorList>
            <person name="Kelly S."/>
            <person name="Ivens A."/>
            <person name="Mott A."/>
            <person name="O'Neill E."/>
            <person name="Emms D."/>
            <person name="Macleod O."/>
            <person name="Voorheis P."/>
            <person name="Matthews J."/>
            <person name="Matthews K."/>
            <person name="Carrington M."/>
        </authorList>
    </citation>
    <scope>NUCLEOTIDE SEQUENCE [LARGE SCALE GENOMIC DNA]</scope>
    <source>
        <strain evidence="8">Edinburgh</strain>
    </source>
</reference>